<dbReference type="InterPro" id="IPR041228">
    <property type="entry name" value="Dynein_C"/>
</dbReference>
<dbReference type="InterPro" id="IPR041589">
    <property type="entry name" value="DNAH3_AAA_lid_1"/>
</dbReference>
<dbReference type="FunFam" id="3.40.50.300:FF:002141">
    <property type="entry name" value="Dynein heavy chain"/>
    <property type="match status" value="1"/>
</dbReference>
<evidence type="ECO:0000256" key="5">
    <source>
        <dbReference type="ARBA" id="ARBA00022701"/>
    </source>
</evidence>
<dbReference type="Pfam" id="PF18199">
    <property type="entry name" value="Dynein_C"/>
    <property type="match status" value="1"/>
</dbReference>
<dbReference type="InterPro" id="IPR041658">
    <property type="entry name" value="AAA_lid_11"/>
</dbReference>
<dbReference type="FunFam" id="3.40.50.300:FF:000063">
    <property type="entry name" value="dynein heavy chain 6, axonemal"/>
    <property type="match status" value="1"/>
</dbReference>
<dbReference type="RefSeq" id="XP_005826367.1">
    <property type="nucleotide sequence ID" value="XM_005826310.1"/>
</dbReference>
<evidence type="ECO:0000259" key="21">
    <source>
        <dbReference type="Pfam" id="PF12780"/>
    </source>
</evidence>
<feature type="domain" description="Dynein heavy chain C-terminal" evidence="26">
    <location>
        <begin position="4116"/>
        <end position="4407"/>
    </location>
</feature>
<comment type="similarity">
    <text evidence="3">Belongs to the dynein heavy chain family.</text>
</comment>
<gene>
    <name evidence="27" type="ORF">GUITHDRAFT_160018</name>
</gene>
<evidence type="ECO:0000259" key="19">
    <source>
        <dbReference type="Pfam" id="PF12774"/>
    </source>
</evidence>
<dbReference type="Gene3D" id="1.20.140.100">
    <property type="entry name" value="Dynein heavy chain, N-terminal domain 2"/>
    <property type="match status" value="1"/>
</dbReference>
<feature type="coiled-coil region" evidence="15">
    <location>
        <begin position="1048"/>
        <end position="1075"/>
    </location>
</feature>
<dbReference type="InterPro" id="IPR043160">
    <property type="entry name" value="Dynein_C_barrel"/>
</dbReference>
<dbReference type="Gene3D" id="1.20.920.20">
    <property type="match status" value="1"/>
</dbReference>
<evidence type="ECO:0000256" key="6">
    <source>
        <dbReference type="ARBA" id="ARBA00022737"/>
    </source>
</evidence>
<feature type="domain" description="Dynein heavy chain coiled coil stalk" evidence="20">
    <location>
        <begin position="2956"/>
        <end position="3297"/>
    </location>
</feature>
<feature type="coiled-coil region" evidence="15">
    <location>
        <begin position="3178"/>
        <end position="3233"/>
    </location>
</feature>
<evidence type="ECO:0000256" key="3">
    <source>
        <dbReference type="ARBA" id="ARBA00008887"/>
    </source>
</evidence>
<dbReference type="EnsemblProtists" id="EKX39387">
    <property type="protein sequence ID" value="EKX39387"/>
    <property type="gene ID" value="GUITHDRAFT_160018"/>
</dbReference>
<evidence type="ECO:0000259" key="23">
    <source>
        <dbReference type="Pfam" id="PF17852"/>
    </source>
</evidence>
<evidence type="ECO:0000256" key="1">
    <source>
        <dbReference type="ARBA" id="ARBA00004229"/>
    </source>
</evidence>
<evidence type="ECO:0000256" key="10">
    <source>
        <dbReference type="ARBA" id="ARBA00023054"/>
    </source>
</evidence>
<dbReference type="PANTHER" id="PTHR45703:SF8">
    <property type="entry name" value="DYNEINS HEAVY CHAIN"/>
    <property type="match status" value="1"/>
</dbReference>
<dbReference type="InterPro" id="IPR042219">
    <property type="entry name" value="AAA_lid_11_sf"/>
</dbReference>
<dbReference type="InterPro" id="IPR024317">
    <property type="entry name" value="Dynein_heavy_chain_D4_dom"/>
</dbReference>
<dbReference type="FunFam" id="3.20.180.20:FF:000001">
    <property type="entry name" value="Dynein axonemal heavy chain 5"/>
    <property type="match status" value="1"/>
</dbReference>
<dbReference type="GeneID" id="17296075"/>
<evidence type="ECO:0000259" key="16">
    <source>
        <dbReference type="Pfam" id="PF03028"/>
    </source>
</evidence>
<dbReference type="Pfam" id="PF12781">
    <property type="entry name" value="AAA_9"/>
    <property type="match status" value="1"/>
</dbReference>
<feature type="coiled-coil region" evidence="15">
    <location>
        <begin position="2944"/>
        <end position="2978"/>
    </location>
</feature>
<evidence type="ECO:0000259" key="25">
    <source>
        <dbReference type="Pfam" id="PF18198"/>
    </source>
</evidence>
<name>L1ITG9_GUITC</name>
<keyword evidence="29" id="KW-1185">Reference proteome</keyword>
<dbReference type="FunFam" id="1.20.140.100:FF:000001">
    <property type="entry name" value="dynein heavy chain 17, axonemal"/>
    <property type="match status" value="1"/>
</dbReference>
<dbReference type="Gene3D" id="1.10.8.710">
    <property type="match status" value="1"/>
</dbReference>
<dbReference type="Pfam" id="PF18198">
    <property type="entry name" value="AAA_lid_11"/>
    <property type="match status" value="1"/>
</dbReference>
<dbReference type="GO" id="GO:0007018">
    <property type="term" value="P:microtubule-based movement"/>
    <property type="evidence" value="ECO:0007669"/>
    <property type="project" value="InterPro"/>
</dbReference>
<evidence type="ECO:0000259" key="24">
    <source>
        <dbReference type="Pfam" id="PF17857"/>
    </source>
</evidence>
<dbReference type="GO" id="GO:0051959">
    <property type="term" value="F:dynein light intermediate chain binding"/>
    <property type="evidence" value="ECO:0007669"/>
    <property type="project" value="InterPro"/>
</dbReference>
<dbReference type="Gene3D" id="1.20.58.1120">
    <property type="match status" value="1"/>
</dbReference>
<dbReference type="FunFam" id="3.10.490.20:FF:000009">
    <property type="entry name" value="Dynein heavy chain 4"/>
    <property type="match status" value="1"/>
</dbReference>
<evidence type="ECO:0000259" key="20">
    <source>
        <dbReference type="Pfam" id="PF12777"/>
    </source>
</evidence>
<evidence type="ECO:0000259" key="22">
    <source>
        <dbReference type="Pfam" id="PF12781"/>
    </source>
</evidence>
<keyword evidence="10 15" id="KW-0175">Coiled coil</keyword>
<feature type="domain" description="Dynein heavy chain linker" evidence="18">
    <location>
        <begin position="1155"/>
        <end position="1564"/>
    </location>
</feature>
<accession>L1ITG9</accession>
<dbReference type="Gene3D" id="1.20.920.30">
    <property type="match status" value="1"/>
</dbReference>
<dbReference type="Gene3D" id="1.10.472.130">
    <property type="match status" value="1"/>
</dbReference>
<dbReference type="InterPro" id="IPR027417">
    <property type="entry name" value="P-loop_NTPase"/>
</dbReference>
<dbReference type="HOGENOM" id="CLU_000038_4_0_1"/>
<dbReference type="GO" id="GO:0005524">
    <property type="term" value="F:ATP binding"/>
    <property type="evidence" value="ECO:0007669"/>
    <property type="project" value="UniProtKB-KW"/>
</dbReference>
<feature type="domain" description="Dynein heavy chain AAA lid" evidence="25">
    <location>
        <begin position="3973"/>
        <end position="4108"/>
    </location>
</feature>
<evidence type="ECO:0000256" key="11">
    <source>
        <dbReference type="ARBA" id="ARBA00023069"/>
    </source>
</evidence>
<evidence type="ECO:0000256" key="8">
    <source>
        <dbReference type="ARBA" id="ARBA00022840"/>
    </source>
</evidence>
<dbReference type="GO" id="GO:0005874">
    <property type="term" value="C:microtubule"/>
    <property type="evidence" value="ECO:0007669"/>
    <property type="project" value="UniProtKB-KW"/>
</dbReference>
<keyword evidence="9" id="KW-0243">Dynein</keyword>
<dbReference type="InterPro" id="IPR024743">
    <property type="entry name" value="Dynein_HC_stalk"/>
</dbReference>
<feature type="domain" description="Dynein heavy chain AAA 5 extension" evidence="23">
    <location>
        <begin position="2184"/>
        <end position="2303"/>
    </location>
</feature>
<dbReference type="InterPro" id="IPR043157">
    <property type="entry name" value="Dynein_AAA1S"/>
</dbReference>
<dbReference type="FunFam" id="1.20.920.30:FF:000002">
    <property type="entry name" value="Dynein axonemal heavy chain 3"/>
    <property type="match status" value="1"/>
</dbReference>
<dbReference type="GO" id="GO:0030286">
    <property type="term" value="C:dynein complex"/>
    <property type="evidence" value="ECO:0007669"/>
    <property type="project" value="UniProtKB-KW"/>
</dbReference>
<comment type="subcellular location">
    <subcellularLocation>
        <location evidence="2">Cytoplasm</location>
        <location evidence="2">Cytoskeleton</location>
        <location evidence="2">Cilium axoneme</location>
    </subcellularLocation>
    <subcellularLocation>
        <location evidence="1">Plastid</location>
        <location evidence="1">Chloroplast</location>
    </subcellularLocation>
</comment>
<dbReference type="Proteomes" id="UP000011087">
    <property type="component" value="Unassembled WGS sequence"/>
</dbReference>
<proteinExistence type="inferred from homology"/>
<reference evidence="29" key="2">
    <citation type="submission" date="2012-11" db="EMBL/GenBank/DDBJ databases">
        <authorList>
            <person name="Kuo A."/>
            <person name="Curtis B.A."/>
            <person name="Tanifuji G."/>
            <person name="Burki F."/>
            <person name="Gruber A."/>
            <person name="Irimia M."/>
            <person name="Maruyama S."/>
            <person name="Arias M.C."/>
            <person name="Ball S.G."/>
            <person name="Gile G.H."/>
            <person name="Hirakawa Y."/>
            <person name="Hopkins J.F."/>
            <person name="Rensing S.A."/>
            <person name="Schmutz J."/>
            <person name="Symeonidi A."/>
            <person name="Elias M."/>
            <person name="Eveleigh R.J."/>
            <person name="Herman E.K."/>
            <person name="Klute M.J."/>
            <person name="Nakayama T."/>
            <person name="Obornik M."/>
            <person name="Reyes-Prieto A."/>
            <person name="Armbrust E.V."/>
            <person name="Aves S.J."/>
            <person name="Beiko R.G."/>
            <person name="Coutinho P."/>
            <person name="Dacks J.B."/>
            <person name="Durnford D.G."/>
            <person name="Fast N.M."/>
            <person name="Green B.R."/>
            <person name="Grisdale C."/>
            <person name="Hempe F."/>
            <person name="Henrissat B."/>
            <person name="Hoppner M.P."/>
            <person name="Ishida K.-I."/>
            <person name="Kim E."/>
            <person name="Koreny L."/>
            <person name="Kroth P.G."/>
            <person name="Liu Y."/>
            <person name="Malik S.-B."/>
            <person name="Maier U.G."/>
            <person name="McRose D."/>
            <person name="Mock T."/>
            <person name="Neilson J.A."/>
            <person name="Onodera N.T."/>
            <person name="Poole A.M."/>
            <person name="Pritham E.J."/>
            <person name="Richards T.A."/>
            <person name="Rocap G."/>
            <person name="Roy S.W."/>
            <person name="Sarai C."/>
            <person name="Schaack S."/>
            <person name="Shirato S."/>
            <person name="Slamovits C.H."/>
            <person name="Spencer D.F."/>
            <person name="Suzuki S."/>
            <person name="Worden A.Z."/>
            <person name="Zauner S."/>
            <person name="Barry K."/>
            <person name="Bell C."/>
            <person name="Bharti A.K."/>
            <person name="Crow J.A."/>
            <person name="Grimwood J."/>
            <person name="Kramer R."/>
            <person name="Lindquist E."/>
            <person name="Lucas S."/>
            <person name="Salamov A."/>
            <person name="McFadden G.I."/>
            <person name="Lane C.E."/>
            <person name="Keeling P.J."/>
            <person name="Gray M.W."/>
            <person name="Grigoriev I.V."/>
            <person name="Archibald J.M."/>
        </authorList>
    </citation>
    <scope>NUCLEOTIDE SEQUENCE</scope>
    <source>
        <strain evidence="29">CCMP2712</strain>
    </source>
</reference>
<dbReference type="KEGG" id="gtt:GUITHDRAFT_160018"/>
<reference evidence="28" key="3">
    <citation type="submission" date="2015-06" db="UniProtKB">
        <authorList>
            <consortium name="EnsemblProtists"/>
        </authorList>
    </citation>
    <scope>IDENTIFICATION</scope>
</reference>
<dbReference type="Gene3D" id="1.10.8.1220">
    <property type="match status" value="1"/>
</dbReference>
<dbReference type="FunFam" id="1.20.920.20:FF:000003">
    <property type="entry name" value="Dynein axonemal heavy chain 17"/>
    <property type="match status" value="1"/>
</dbReference>
<dbReference type="FunFam" id="1.10.8.1220:FF:000001">
    <property type="entry name" value="Dynein axonemal heavy chain 5"/>
    <property type="match status" value="1"/>
</dbReference>
<dbReference type="FunFam" id="1.10.8.720:FF:000002">
    <property type="entry name" value="Dynein heavy chain 9, axonemal"/>
    <property type="match status" value="1"/>
</dbReference>
<dbReference type="FunFam" id="1.10.8.710:FF:000001">
    <property type="entry name" value="Dynein axonemal heavy chain 2"/>
    <property type="match status" value="1"/>
</dbReference>
<dbReference type="GO" id="GO:0005930">
    <property type="term" value="C:axoneme"/>
    <property type="evidence" value="ECO:0007669"/>
    <property type="project" value="UniProtKB-SubCell"/>
</dbReference>
<dbReference type="Pfam" id="PF08385">
    <property type="entry name" value="DHC_N1"/>
    <property type="match status" value="1"/>
</dbReference>
<evidence type="ECO:0000313" key="27">
    <source>
        <dbReference type="EMBL" id="EKX39387.1"/>
    </source>
</evidence>
<dbReference type="PANTHER" id="PTHR45703">
    <property type="entry name" value="DYNEIN HEAVY CHAIN"/>
    <property type="match status" value="1"/>
</dbReference>
<organism evidence="27">
    <name type="scientific">Guillardia theta (strain CCMP2712)</name>
    <name type="common">Cryptophyte</name>
    <dbReference type="NCBI Taxonomy" id="905079"/>
    <lineage>
        <taxon>Eukaryota</taxon>
        <taxon>Cryptophyceae</taxon>
        <taxon>Pyrenomonadales</taxon>
        <taxon>Geminigeraceae</taxon>
        <taxon>Guillardia</taxon>
    </lineage>
</organism>
<dbReference type="InterPro" id="IPR013594">
    <property type="entry name" value="Dynein_heavy_tail"/>
</dbReference>
<evidence type="ECO:0000256" key="12">
    <source>
        <dbReference type="ARBA" id="ARBA00023175"/>
    </source>
</evidence>
<dbReference type="FunFam" id="3.40.50.300:FF:000320">
    <property type="entry name" value="Dynein, axonemal, heavy chain 5"/>
    <property type="match status" value="1"/>
</dbReference>
<dbReference type="eggNOG" id="KOG3595">
    <property type="taxonomic scope" value="Eukaryota"/>
</dbReference>
<dbReference type="GO" id="GO:0008569">
    <property type="term" value="F:minus-end-directed microtubule motor activity"/>
    <property type="evidence" value="ECO:0007669"/>
    <property type="project" value="InterPro"/>
</dbReference>
<dbReference type="Gene3D" id="3.10.490.20">
    <property type="match status" value="1"/>
</dbReference>
<feature type="domain" description="Dynein heavy chain ATP-binding dynein motor region" evidence="22">
    <location>
        <begin position="3324"/>
        <end position="3569"/>
    </location>
</feature>
<dbReference type="Pfam" id="PF12777">
    <property type="entry name" value="MT"/>
    <property type="match status" value="1"/>
</dbReference>
<dbReference type="STRING" id="905079.L1ITG9"/>
<reference evidence="27 29" key="1">
    <citation type="journal article" date="2012" name="Nature">
        <title>Algal genomes reveal evolutionary mosaicism and the fate of nucleomorphs.</title>
        <authorList>
            <consortium name="DOE Joint Genome Institute"/>
            <person name="Curtis B.A."/>
            <person name="Tanifuji G."/>
            <person name="Burki F."/>
            <person name="Gruber A."/>
            <person name="Irimia M."/>
            <person name="Maruyama S."/>
            <person name="Arias M.C."/>
            <person name="Ball S.G."/>
            <person name="Gile G.H."/>
            <person name="Hirakawa Y."/>
            <person name="Hopkins J.F."/>
            <person name="Kuo A."/>
            <person name="Rensing S.A."/>
            <person name="Schmutz J."/>
            <person name="Symeonidi A."/>
            <person name="Elias M."/>
            <person name="Eveleigh R.J."/>
            <person name="Herman E.K."/>
            <person name="Klute M.J."/>
            <person name="Nakayama T."/>
            <person name="Obornik M."/>
            <person name="Reyes-Prieto A."/>
            <person name="Armbrust E.V."/>
            <person name="Aves S.J."/>
            <person name="Beiko R.G."/>
            <person name="Coutinho P."/>
            <person name="Dacks J.B."/>
            <person name="Durnford D.G."/>
            <person name="Fast N.M."/>
            <person name="Green B.R."/>
            <person name="Grisdale C.J."/>
            <person name="Hempel F."/>
            <person name="Henrissat B."/>
            <person name="Hoppner M.P."/>
            <person name="Ishida K."/>
            <person name="Kim E."/>
            <person name="Koreny L."/>
            <person name="Kroth P.G."/>
            <person name="Liu Y."/>
            <person name="Malik S.B."/>
            <person name="Maier U.G."/>
            <person name="McRose D."/>
            <person name="Mock T."/>
            <person name="Neilson J.A."/>
            <person name="Onodera N.T."/>
            <person name="Poole A.M."/>
            <person name="Pritham E.J."/>
            <person name="Richards T.A."/>
            <person name="Rocap G."/>
            <person name="Roy S.W."/>
            <person name="Sarai C."/>
            <person name="Schaack S."/>
            <person name="Shirato S."/>
            <person name="Slamovits C.H."/>
            <person name="Spencer D.F."/>
            <person name="Suzuki S."/>
            <person name="Worden A.Z."/>
            <person name="Zauner S."/>
            <person name="Barry K."/>
            <person name="Bell C."/>
            <person name="Bharti A.K."/>
            <person name="Crow J.A."/>
            <person name="Grimwood J."/>
            <person name="Kramer R."/>
            <person name="Lindquist E."/>
            <person name="Lucas S."/>
            <person name="Salamov A."/>
            <person name="McFadden G.I."/>
            <person name="Lane C.E."/>
            <person name="Keeling P.J."/>
            <person name="Gray M.W."/>
            <person name="Grigoriev I.V."/>
            <person name="Archibald J.M."/>
        </authorList>
    </citation>
    <scope>NUCLEOTIDE SEQUENCE</scope>
    <source>
        <strain evidence="27 29">CCMP2712</strain>
    </source>
</reference>
<evidence type="ECO:0000259" key="18">
    <source>
        <dbReference type="Pfam" id="PF08393"/>
    </source>
</evidence>
<protein>
    <submittedName>
        <fullName evidence="27 28">Uncharacterized protein</fullName>
    </submittedName>
</protein>
<keyword evidence="6" id="KW-0677">Repeat</keyword>
<keyword evidence="14" id="KW-0966">Cell projection</keyword>
<dbReference type="GO" id="GO:0045505">
    <property type="term" value="F:dynein intermediate chain binding"/>
    <property type="evidence" value="ECO:0007669"/>
    <property type="project" value="InterPro"/>
</dbReference>
<dbReference type="InterPro" id="IPR042228">
    <property type="entry name" value="Dynein_linker_3"/>
</dbReference>
<keyword evidence="11" id="KW-0969">Cilium</keyword>
<evidence type="ECO:0000256" key="9">
    <source>
        <dbReference type="ARBA" id="ARBA00023017"/>
    </source>
</evidence>
<dbReference type="InterPro" id="IPR041466">
    <property type="entry name" value="Dynein_AAA5_ext"/>
</dbReference>
<feature type="domain" description="Dynein heavy chain tail" evidence="17">
    <location>
        <begin position="65"/>
        <end position="634"/>
    </location>
</feature>
<dbReference type="InterPro" id="IPR026983">
    <property type="entry name" value="DHC"/>
</dbReference>
<sequence length="4410" mass="503264">MSFSQSVYYPLLTNPANQEGWPDVIAKELTDNLHNFLTNTYVTLGHISGEILLPLPPEEHDKDSVHVLETSVVAWTRQIKDVLRQDSETVLSSGTHPGPSAELEFWNKKSQNLNSIHEQLSSEKVKKVLKILEVTKSTYFPAFNRLCKEVAQARMEANDNKLFLSSLEQFITTYDILSNEAFGEIKDVFKPLMHTILLIWKNSKFYNTPARLVVLMREICNDLIRQAGIFVSGEQIFEMEPQEAVEALKLCLKVCVTFKSNYFDYKARASTECPSNPWRFQNSALFARLDSFLERCHDVLDLMQTIVQFNKLEKIEVGGTKGKSLTTSVQQIYEEFLQATTTFKSAQYDIMDVEHKEFDNDFYKFRSIINELERRLGAVIVQAFDDSSTILWCFKLFDSFEGLLEREIILTDLEKKNTDLLNAYAQDLKEVQEIFIAGRDDPPIPDNAPPHAGAVAWCRGLVERVEEPMNRLKGLGKSILESEEGKEVVRANAAILASLREFEKMHVDTWCQEQESTGAEKLKHNLLRREENGPFPFLRVNFDPGLVCLLREVKYFLMLKIDVPESAMNIFVKHETYRQQTGNLDLIVNIYNQMLSTFLDVERPLLQAKMDDIDKFLQKGLKHLNWKSHAINEFISNTMTKVKEANTILQTIKGNVKKTQAVLKSFTDPLMIDRNPTKTYSIEQCQEMFKKTIHSRYTVVQKGGESIHEHLDNSNKILKVTKANDNWRRYVDYVNQIVIEGLCQVSLASARYLRSQIDEVYVINNEINPLLEIQLKLAPPNAIFTPMMGRTSNGDGLRDVVEGWLTSFVNVSTLVNRIDTTDEDGDYLADMQEDIAVKHIVASINRLITHGEKKCEEFRQQFMAYSYLWTDDIVESFNQWKAQNSNEDPEALDKDPSLSTFDEQILKYKALEEEIRELPATKVIGWLKIDSKPIKNALGTWVSKWTYQYQNYLLDKVNKSIHDLDTFVHQTDAALDTEVSDTDREAMLAVMGYLRDVRKRTEGTDAMFDPLKQTVSLLAKHSIQTPEETLKLLEETPLSWNNLKKKAVVTKEKQAKNQSREADKLKKEGKEFEDRVQSFFQAFRKHMPFEYQDNYNAAYAMIDAVHHGPNDLTITYEDGRTAPLTSVSEMRGLAKSLNELQELFELYVIEYREINQCEKDSVQLKRVWDVICMVQTIYSEWRKTKWDDINVENLQEENKKLQKEVKACDKMVKNWPCYKGLEDAVKNMGTSLPLVEELHHPAMRERHWNQLMKTCGVQFKMDDSFTFGGMLDLELHRFEDDVLEIVDRAQKELTIEKQLQKLSETWKNQNLSFPPDSENADLFLLSVDETVMEALEDNSLQLQNLQSSKYVQGNPEFKEKVSNWQKKLGMVDVVLSTWKEVQGKWQNLQSIFIGSADIRVQLPEDSKRFDSVDAQWKDLMKEAVNEVNAVNACNIEGRLENIEGMLSNLEKCEKSLADYLETKRVAYPRFYFVASADLLDILSKGSNPQLILKHLPKCFDNIKTLEFQKDKEGVPTKTAIGMYSGEGEYVPWNNSFVCEGAVEIWLFNLTNHTHDALKLRMQECVSAFDEKPRHEFIFDWCAELVQVVCRIVYTEDVNWSFDQLEEGNENALRDYNKKQIDILTKYAELILTDLTSNDRKKIIMLMTLDVHARDVVIGLIDSKAETKEAFAWMSQLKFHMDEKINVVRIEICDYVTYFGYEYTGNCGCLVVTPLTDRCYITLTQAMRLILGGAPAGPAGTGKTETTKDLGRALGVMVYVFNCSDQMDYKSMGQIFKGLSQAGAWGCFDEFNRIDISVLSVVSTQYKTILDAIRSKKPRFIFEEEDIVLNDSPYCCAFITMNPGYAGRTELPESVKALFRPCAMIVPDMDLICEIMLMSEGYSEGKILARKFMMLYRLSEALLSAQMHYDWKLRAVKTTLNVAGGMRRADRNNSEDRVLLRALRDFNLGKLVADDVGIFVGMIDDLFPKQREHVVRAREMDFEEKIVEAAKALMLQAENVFVLKVSQLREIAFVRWSVFVLGPAGCGKSEMIKTLAKAQNLFGEKATINVLNPKSVTRNELYGYIHPVTREWKDGLLSQIFRDLANTFTCKSEYLVLDGDIDAEWIESMNTVMDDNKTLTLASNERIPLTPPMRLLLEIENMREASPATVSRGGVIFMNDTDVGWNPFVASWIANREYETERTMLQKLFDTYVAKCFEWMRKNCSTIVPLPEICRVQHLCYILEGILGNGDTFAGQCKSMGQESAFQLLESYFVFGAMWAIGGATFTDKQVDHRKNFDRWWRDEFKTIRFPEDGSIFDYCVSEELFPLKLENEIYTSPFIQWTSKVTEYNHDPTLVFGNIYVATMETQRLSYLLQLLLPNRHACMFVGGAGTGKTTIMNDYLRGMDTENYTYMNINLNCFTDSMLLQSAMESVLEKKTGRTFGPVGTKKMVYFIDDINMPQVDKYGTQQPIALLRQLFDYDGWYSRDKLTWRDIQNVQFVSCLNPTAGSFYIDPRLQRSYCTYSVQMPSAESLQYIFSSILSGHFKSFSPDVQSKCNDITKASIELLTLVANTFFPTAVKFHYIFNLRDVGNIFEGLLRSDAKYMNNAFQVVRLWLHESERVFADRMIVEEDVNKFFEMQSNVTKKYFESLGMEKLMAKPNIFTTFTTPGESDDYRPYCPIDNEDKLSSIMQDKLKEYNETNAVMDLVLFTMAIEHVCRTTRVIDKPRGNALLVGVGGSGKQSLSKLSAFICGYEFFQITVTAAYGMNDFRDNLIYLYTRAACKSIGTCFILTDGQIVNERMMVFLNDMLASGNIPDVFTKDVKDEFINSVRNDAKQAGVMETPENLWEFFIEKSRKYLHLCLCFSPVGDKFRVRARQFPALINCTTFDYFHPWPEEALVSVANRFVKGVDGIQPEDTDKVAKHMAYVHLNVNIKSEEYLASERRYNYTTPKSFLDLISLYKFMLNDKKEKIHVLKDRLENGLEKMNSAAEQVAELQENLIKDMALVEEKKTSTNELLQVVAQETNSAGEQKAIATEEEKKCAKIAEEVTAFQAECEKDMAAAEPIIQAAIEALNSLDKKSLTELKALASPPAGVDDVTAGVMVLMGGGKIPKDVSWGAAKKLMGNVDQFLSALINFDKDNTPVVACEWIEKNLFSKPTFNVETMKSKSSAAAGMCGWVINIVKYYRIYEVVEPKRQLLSEANTKLEDANTKLAAVREHVAGLEAKLQELNDQFEAATQEKNEAIAAAEKTQRKADLATRLVNGLADENVRWTEAVKSFDQQEAQFVGDVLIASAFVSYIGAFNAKFRSALVDDIWLPDMIAKEIPMTAGIHPLNILCDDSDVARWNGEGLPADTISIQNGAIIANCKRWPLLIDPQIQGIKWIKRKHTEVIHEQKPEDWDEEKEFVPDPAKSTVREMKCIQLTQAKYLSQVEVAIQNGEAIMIENIREEIDAVLDPVLMRATIRRGRALLIKLGDKEVEYDPNFKLYIQTKLSNPHYKPEIAAQTTLINFMITSDGLEEQLLGMVVNKERPDLEEQKTMLIEQQNSFKLMLKELEDELLYRLSTSQGDILEDIELIEGLEKAKVTATEIQAKQKVAKETEVVIANARKAYIPVAVRGALTYFLIDQLWVLDHMYRFSMANFVTIFKKGMDAADQEGASEENAEGNEESAKTNLTDRVNKLIDSSCYQCFSYVSQGLFERHKLVFACQLCFQILARSGDLIPEMFEFLIKAPRASGIDNPLNEWLDDASWLTCNSLKNFEVFEKFPDDLVGSSKRFREWFELERPEEQALPGDWRKLPEFEKLLIIRALRTDRMSEALTSFVKNIMGAKYVTSQAFSLEKSYSDVSPQTPVFFILSPGVDPVKDTEKLGKQYGIAFDNGNFSLVSLGQGQEPVAERAVESSFKNGGWAFLQNIHLTPKWTGGYLEKRCDDLEGAHDDFRMFLSAEPAKLPINILQVCVKLTNEPPEGLGPNLRKNWLPFSDDFFESSAKPGELKSITFALCLFHAVAIERKKFGPQGWNRVYPFNFGDLTSCAQVAMNYLETNTKVPWDDLRYIFGEIMYGGHVTDHFDRRLVTTYLMGYMHDDLLEGFQIFPGFQTPQNSGNAKDILEHIDTTFPQESPTAFGLHPNAEIGFRLMQAETMFRNVQELQPRGSAGMGGLSLTEKAKMQLDDIVEKLPDSFEIVEILERVEERTPYVNVFLQEIERMQTLIQKMKSSLQELDLGLRGDLQITENMESLMSALANGVRPSGWDKYGYPSKRVLGTWILDLLARQKQLSDWTGDMSLPKSTWISGLFNPQSFLTSVMQTTARKNDWPLDKTVTQTEVTKKTAEEINAASKDGAFVHGLFMEGARWDDKSGTIEESRPKELFAKMPVILIKAAMFTGVEPKDTYLCPVYKTQDRGPTFVFNAGLRTKSPPSKWILGGVGLLMDVA</sequence>
<dbReference type="SUPFAM" id="SSF52540">
    <property type="entry name" value="P-loop containing nucleoside triphosphate hydrolases"/>
    <property type="match status" value="4"/>
</dbReference>
<keyword evidence="8" id="KW-0067">ATP-binding</keyword>
<dbReference type="Pfam" id="PF12775">
    <property type="entry name" value="AAA_7"/>
    <property type="match status" value="1"/>
</dbReference>
<dbReference type="Pfam" id="PF03028">
    <property type="entry name" value="Dynein_heavy"/>
    <property type="match status" value="1"/>
</dbReference>
<dbReference type="PaxDb" id="55529-EKX39387"/>
<dbReference type="InterPro" id="IPR035706">
    <property type="entry name" value="AAA_9"/>
</dbReference>
<keyword evidence="13" id="KW-0206">Cytoskeleton</keyword>
<dbReference type="Pfam" id="PF08393">
    <property type="entry name" value="DHC_N2"/>
    <property type="match status" value="1"/>
</dbReference>
<dbReference type="InterPro" id="IPR013602">
    <property type="entry name" value="Dynein_heavy_linker"/>
</dbReference>
<evidence type="ECO:0000259" key="17">
    <source>
        <dbReference type="Pfam" id="PF08385"/>
    </source>
</evidence>
<dbReference type="GO" id="GO:0009507">
    <property type="term" value="C:chloroplast"/>
    <property type="evidence" value="ECO:0007669"/>
    <property type="project" value="UniProtKB-SubCell"/>
</dbReference>
<evidence type="ECO:0000256" key="13">
    <source>
        <dbReference type="ARBA" id="ARBA00023212"/>
    </source>
</evidence>
<dbReference type="EMBL" id="JH993040">
    <property type="protein sequence ID" value="EKX39387.1"/>
    <property type="molecule type" value="Genomic_DNA"/>
</dbReference>
<dbReference type="Pfam" id="PF17852">
    <property type="entry name" value="Dynein_AAA_lid"/>
    <property type="match status" value="1"/>
</dbReference>
<evidence type="ECO:0000256" key="15">
    <source>
        <dbReference type="SAM" id="Coils"/>
    </source>
</evidence>
<dbReference type="Pfam" id="PF17857">
    <property type="entry name" value="AAA_lid_1"/>
    <property type="match status" value="1"/>
</dbReference>
<evidence type="ECO:0000256" key="7">
    <source>
        <dbReference type="ARBA" id="ARBA00022741"/>
    </source>
</evidence>
<evidence type="ECO:0000256" key="4">
    <source>
        <dbReference type="ARBA" id="ARBA00022490"/>
    </source>
</evidence>
<dbReference type="Pfam" id="PF12780">
    <property type="entry name" value="AAA_8"/>
    <property type="match status" value="1"/>
</dbReference>
<dbReference type="Gene3D" id="6.10.140.1060">
    <property type="match status" value="1"/>
</dbReference>
<dbReference type="OrthoDB" id="10251809at2759"/>
<dbReference type="Gene3D" id="1.10.8.720">
    <property type="entry name" value="Region D6 of dynein motor"/>
    <property type="match status" value="1"/>
</dbReference>
<evidence type="ECO:0000256" key="2">
    <source>
        <dbReference type="ARBA" id="ARBA00004430"/>
    </source>
</evidence>
<keyword evidence="5" id="KW-0493">Microtubule</keyword>
<dbReference type="FunFam" id="1.10.287.2620:FF:000001">
    <property type="entry name" value="Cytoplasmic dynein heavy chain 1"/>
    <property type="match status" value="1"/>
</dbReference>
<feature type="domain" description="Dynein heavy chain hydrolytic ATP-binding dynein motor region" evidence="19">
    <location>
        <begin position="1698"/>
        <end position="2028"/>
    </location>
</feature>
<evidence type="ECO:0000313" key="28">
    <source>
        <dbReference type="EnsemblProtists" id="EKX39387"/>
    </source>
</evidence>
<evidence type="ECO:0000259" key="26">
    <source>
        <dbReference type="Pfam" id="PF18199"/>
    </source>
</evidence>
<feature type="domain" description="Dynein heavy chain AAA module D4" evidence="21">
    <location>
        <begin position="2684"/>
        <end position="2941"/>
    </location>
</feature>
<feature type="domain" description="Dynein heavy chain 3 AAA+ lid" evidence="24">
    <location>
        <begin position="2543"/>
        <end position="2633"/>
    </location>
</feature>
<dbReference type="Gene3D" id="1.10.287.2620">
    <property type="match status" value="1"/>
</dbReference>
<evidence type="ECO:0000313" key="29">
    <source>
        <dbReference type="Proteomes" id="UP000011087"/>
    </source>
</evidence>
<feature type="domain" description="Dynein heavy chain region D6 P-loop" evidence="16">
    <location>
        <begin position="3826"/>
        <end position="3940"/>
    </location>
</feature>
<dbReference type="Pfam" id="PF12774">
    <property type="entry name" value="AAA_6"/>
    <property type="match status" value="1"/>
</dbReference>
<keyword evidence="7" id="KW-0547">Nucleotide-binding</keyword>
<dbReference type="Gene3D" id="1.20.1270.280">
    <property type="match status" value="1"/>
</dbReference>
<dbReference type="FunFam" id="3.40.50.300:FF:000049">
    <property type="entry name" value="Dynein, axonemal, heavy chain 5"/>
    <property type="match status" value="1"/>
</dbReference>
<dbReference type="Gene3D" id="3.20.180.20">
    <property type="entry name" value="Dynein heavy chain, N-terminal domain 2"/>
    <property type="match status" value="1"/>
</dbReference>
<dbReference type="InterPro" id="IPR035699">
    <property type="entry name" value="AAA_6"/>
</dbReference>
<dbReference type="InterPro" id="IPR042222">
    <property type="entry name" value="Dynein_2_N"/>
</dbReference>
<evidence type="ECO:0000256" key="14">
    <source>
        <dbReference type="ARBA" id="ARBA00023273"/>
    </source>
</evidence>
<keyword evidence="4" id="KW-0963">Cytoplasm</keyword>
<dbReference type="Gene3D" id="3.40.50.300">
    <property type="entry name" value="P-loop containing nucleotide triphosphate hydrolases"/>
    <property type="match status" value="5"/>
</dbReference>
<dbReference type="OMA" id="ICEHMAY"/>
<dbReference type="InterPro" id="IPR004273">
    <property type="entry name" value="Dynein_heavy_D6_P-loop"/>
</dbReference>
<keyword evidence="12" id="KW-0505">Motor protein</keyword>